<evidence type="ECO:0000313" key="1">
    <source>
        <dbReference type="EMBL" id="KAI3820717.1"/>
    </source>
</evidence>
<keyword evidence="2" id="KW-1185">Reference proteome</keyword>
<protein>
    <submittedName>
        <fullName evidence="1">Uncharacterized protein</fullName>
    </submittedName>
</protein>
<proteinExistence type="predicted"/>
<gene>
    <name evidence="1" type="ORF">L1987_08265</name>
</gene>
<comment type="caution">
    <text evidence="1">The sequence shown here is derived from an EMBL/GenBank/DDBJ whole genome shotgun (WGS) entry which is preliminary data.</text>
</comment>
<name>A0ACB9JK52_9ASTR</name>
<dbReference type="EMBL" id="CM042020">
    <property type="protein sequence ID" value="KAI3820717.1"/>
    <property type="molecule type" value="Genomic_DNA"/>
</dbReference>
<reference evidence="2" key="1">
    <citation type="journal article" date="2022" name="Mol. Ecol. Resour.">
        <title>The genomes of chicory, endive, great burdock and yacon provide insights into Asteraceae palaeo-polyploidization history and plant inulin production.</title>
        <authorList>
            <person name="Fan W."/>
            <person name="Wang S."/>
            <person name="Wang H."/>
            <person name="Wang A."/>
            <person name="Jiang F."/>
            <person name="Liu H."/>
            <person name="Zhao H."/>
            <person name="Xu D."/>
            <person name="Zhang Y."/>
        </authorList>
    </citation>
    <scope>NUCLEOTIDE SEQUENCE [LARGE SCALE GENOMIC DNA]</scope>
    <source>
        <strain evidence="2">cv. Yunnan</strain>
    </source>
</reference>
<accession>A0ACB9JK52</accession>
<sequence>MWDGYLATSHSFPRFTGSLGKFKPKKKDKPPCKLGESKLVTIKPLRLKSKWPDPSRHINLKQNEYCPNNHSTLEANQQERVERENDTKEATRLRMASLIGARMKCMRSDSEVTPPRQAIESEEEIKVEPPYVALYPHAWLRYNMDTIECGRLRTLYRSFIVLSTSIHCTNVYAEKTVTFDLGNSIYEFSLRQFAFHTGFYTAPELQGEAFATALHNEQVTAFTLTEWWSTVADDLHNKDVQTSWL</sequence>
<evidence type="ECO:0000313" key="2">
    <source>
        <dbReference type="Proteomes" id="UP001056120"/>
    </source>
</evidence>
<organism evidence="1 2">
    <name type="scientific">Smallanthus sonchifolius</name>
    <dbReference type="NCBI Taxonomy" id="185202"/>
    <lineage>
        <taxon>Eukaryota</taxon>
        <taxon>Viridiplantae</taxon>
        <taxon>Streptophyta</taxon>
        <taxon>Embryophyta</taxon>
        <taxon>Tracheophyta</taxon>
        <taxon>Spermatophyta</taxon>
        <taxon>Magnoliopsida</taxon>
        <taxon>eudicotyledons</taxon>
        <taxon>Gunneridae</taxon>
        <taxon>Pentapetalae</taxon>
        <taxon>asterids</taxon>
        <taxon>campanulids</taxon>
        <taxon>Asterales</taxon>
        <taxon>Asteraceae</taxon>
        <taxon>Asteroideae</taxon>
        <taxon>Heliantheae alliance</taxon>
        <taxon>Millerieae</taxon>
        <taxon>Smallanthus</taxon>
    </lineage>
</organism>
<reference evidence="1 2" key="2">
    <citation type="journal article" date="2022" name="Mol. Ecol. Resour.">
        <title>The genomes of chicory, endive, great burdock and yacon provide insights into Asteraceae paleo-polyploidization history and plant inulin production.</title>
        <authorList>
            <person name="Fan W."/>
            <person name="Wang S."/>
            <person name="Wang H."/>
            <person name="Wang A."/>
            <person name="Jiang F."/>
            <person name="Liu H."/>
            <person name="Zhao H."/>
            <person name="Xu D."/>
            <person name="Zhang Y."/>
        </authorList>
    </citation>
    <scope>NUCLEOTIDE SEQUENCE [LARGE SCALE GENOMIC DNA]</scope>
    <source>
        <strain evidence="2">cv. Yunnan</strain>
        <tissue evidence="1">Leaves</tissue>
    </source>
</reference>
<dbReference type="Proteomes" id="UP001056120">
    <property type="component" value="Linkage Group LG03"/>
</dbReference>